<dbReference type="RefSeq" id="WP_135767452.1">
    <property type="nucleotide sequence ID" value="NZ_RQET01000004.1"/>
</dbReference>
<dbReference type="InterPro" id="IPR023393">
    <property type="entry name" value="START-like_dom_sf"/>
</dbReference>
<name>A0A4R9GH69_9LEPT</name>
<protein>
    <recommendedName>
        <fullName evidence="3">SRPBCC family protein</fullName>
    </recommendedName>
</protein>
<reference evidence="1" key="1">
    <citation type="journal article" date="2019" name="PLoS Negl. Trop. Dis.">
        <title>Revisiting the worldwide diversity of Leptospira species in the environment.</title>
        <authorList>
            <person name="Vincent A.T."/>
            <person name="Schiettekatte O."/>
            <person name="Bourhy P."/>
            <person name="Veyrier F.J."/>
            <person name="Picardeau M."/>
        </authorList>
    </citation>
    <scope>NUCLEOTIDE SEQUENCE [LARGE SCALE GENOMIC DNA]</scope>
    <source>
        <strain evidence="1">SSW15</strain>
    </source>
</reference>
<dbReference type="Gene3D" id="3.30.530.20">
    <property type="match status" value="1"/>
</dbReference>
<proteinExistence type="predicted"/>
<sequence length="153" mass="18145">MFQFQMQSNLSESPDVVWNSVKTMKGVNREILPFLRMTYPKEAENLSLEDVPLDRTLFRSWILLFGILPVDYDDIKIVEIYQHGFLESSEMLSNKIWRHKRIVSRSENGSLLRDELEFAPRIPGVGFLFIPIYKLVFAYRHFRLRKIFGESKK</sequence>
<evidence type="ECO:0008006" key="3">
    <source>
        <dbReference type="Google" id="ProtNLM"/>
    </source>
</evidence>
<dbReference type="AlphaFoldDB" id="A0A4R9GH69"/>
<keyword evidence="2" id="KW-1185">Reference proteome</keyword>
<organism evidence="1 2">
    <name type="scientific">Leptospira fletcheri</name>
    <dbReference type="NCBI Taxonomy" id="2484981"/>
    <lineage>
        <taxon>Bacteria</taxon>
        <taxon>Pseudomonadati</taxon>
        <taxon>Spirochaetota</taxon>
        <taxon>Spirochaetia</taxon>
        <taxon>Leptospirales</taxon>
        <taxon>Leptospiraceae</taxon>
        <taxon>Leptospira</taxon>
    </lineage>
</organism>
<evidence type="ECO:0000313" key="2">
    <source>
        <dbReference type="Proteomes" id="UP000298458"/>
    </source>
</evidence>
<dbReference type="OrthoDB" id="7063435at2"/>
<accession>A0A4R9GH69</accession>
<evidence type="ECO:0000313" key="1">
    <source>
        <dbReference type="EMBL" id="TGK12048.1"/>
    </source>
</evidence>
<dbReference type="Proteomes" id="UP000298458">
    <property type="component" value="Unassembled WGS sequence"/>
</dbReference>
<comment type="caution">
    <text evidence="1">The sequence shown here is derived from an EMBL/GenBank/DDBJ whole genome shotgun (WGS) entry which is preliminary data.</text>
</comment>
<dbReference type="EMBL" id="RQET01000004">
    <property type="protein sequence ID" value="TGK12048.1"/>
    <property type="molecule type" value="Genomic_DNA"/>
</dbReference>
<gene>
    <name evidence="1" type="ORF">EHO60_07190</name>
</gene>